<dbReference type="Proteomes" id="UP001148838">
    <property type="component" value="Unassembled WGS sequence"/>
</dbReference>
<comment type="caution">
    <text evidence="1">The sequence shown here is derived from an EMBL/GenBank/DDBJ whole genome shotgun (WGS) entry which is preliminary data.</text>
</comment>
<keyword evidence="2" id="KW-1185">Reference proteome</keyword>
<proteinExistence type="predicted"/>
<name>A0ABQ8TJY1_PERAM</name>
<protein>
    <submittedName>
        <fullName evidence="1">Uncharacterized protein</fullName>
    </submittedName>
</protein>
<evidence type="ECO:0000313" key="2">
    <source>
        <dbReference type="Proteomes" id="UP001148838"/>
    </source>
</evidence>
<reference evidence="1 2" key="1">
    <citation type="journal article" date="2022" name="Allergy">
        <title>Genome assembly and annotation of Periplaneta americana reveal a comprehensive cockroach allergen profile.</title>
        <authorList>
            <person name="Wang L."/>
            <person name="Xiong Q."/>
            <person name="Saelim N."/>
            <person name="Wang L."/>
            <person name="Nong W."/>
            <person name="Wan A.T."/>
            <person name="Shi M."/>
            <person name="Liu X."/>
            <person name="Cao Q."/>
            <person name="Hui J.H.L."/>
            <person name="Sookrung N."/>
            <person name="Leung T.F."/>
            <person name="Tungtrongchitr A."/>
            <person name="Tsui S.K.W."/>
        </authorList>
    </citation>
    <scope>NUCLEOTIDE SEQUENCE [LARGE SCALE GENOMIC DNA]</scope>
    <source>
        <strain evidence="1">PWHHKU_190912</strain>
    </source>
</reference>
<sequence>MTGLCEGGNEPPGSLKAVIECQLAYSFEDPEANGAMTLPEQARILHLDDEVYHHNHSHHVRTIHIKNEYSPPLWSNGYHV</sequence>
<accession>A0ABQ8TJY1</accession>
<dbReference type="EMBL" id="JAJSOF020000009">
    <property type="protein sequence ID" value="KAJ4446179.1"/>
    <property type="molecule type" value="Genomic_DNA"/>
</dbReference>
<evidence type="ECO:0000313" key="1">
    <source>
        <dbReference type="EMBL" id="KAJ4446179.1"/>
    </source>
</evidence>
<organism evidence="1 2">
    <name type="scientific">Periplaneta americana</name>
    <name type="common">American cockroach</name>
    <name type="synonym">Blatta americana</name>
    <dbReference type="NCBI Taxonomy" id="6978"/>
    <lineage>
        <taxon>Eukaryota</taxon>
        <taxon>Metazoa</taxon>
        <taxon>Ecdysozoa</taxon>
        <taxon>Arthropoda</taxon>
        <taxon>Hexapoda</taxon>
        <taxon>Insecta</taxon>
        <taxon>Pterygota</taxon>
        <taxon>Neoptera</taxon>
        <taxon>Polyneoptera</taxon>
        <taxon>Dictyoptera</taxon>
        <taxon>Blattodea</taxon>
        <taxon>Blattoidea</taxon>
        <taxon>Blattidae</taxon>
        <taxon>Blattinae</taxon>
        <taxon>Periplaneta</taxon>
    </lineage>
</organism>
<gene>
    <name evidence="1" type="ORF">ANN_12872</name>
</gene>